<feature type="compositionally biased region" description="Basic residues" evidence="1">
    <location>
        <begin position="2114"/>
        <end position="2124"/>
    </location>
</feature>
<feature type="region of interest" description="Disordered" evidence="1">
    <location>
        <begin position="1391"/>
        <end position="1419"/>
    </location>
</feature>
<dbReference type="Gene3D" id="3.40.50.410">
    <property type="entry name" value="von Willebrand factor, type A domain"/>
    <property type="match status" value="2"/>
</dbReference>
<dbReference type="PANTHER" id="PTHR47635">
    <property type="entry name" value="CUB DOMAIN-CONTAINING PROTEIN"/>
    <property type="match status" value="1"/>
</dbReference>
<evidence type="ECO:0000256" key="1">
    <source>
        <dbReference type="SAM" id="MobiDB-lite"/>
    </source>
</evidence>
<feature type="region of interest" description="Disordered" evidence="1">
    <location>
        <begin position="2062"/>
        <end position="2163"/>
    </location>
</feature>
<name>A0ABN8RM02_9CNID</name>
<feature type="compositionally biased region" description="Basic residues" evidence="1">
    <location>
        <begin position="2134"/>
        <end position="2154"/>
    </location>
</feature>
<protein>
    <recommendedName>
        <fullName evidence="2">VWFA domain-containing protein</fullName>
    </recommendedName>
</protein>
<evidence type="ECO:0000313" key="3">
    <source>
        <dbReference type="EMBL" id="CAH3178372.1"/>
    </source>
</evidence>
<dbReference type="Pfam" id="PF00092">
    <property type="entry name" value="VWA"/>
    <property type="match status" value="2"/>
</dbReference>
<gene>
    <name evidence="3" type="ORF">PEVE_00011743</name>
</gene>
<keyword evidence="4" id="KW-1185">Reference proteome</keyword>
<dbReference type="InterPro" id="IPR036465">
    <property type="entry name" value="vWFA_dom_sf"/>
</dbReference>
<comment type="caution">
    <text evidence="3">The sequence shown here is derived from an EMBL/GenBank/DDBJ whole genome shotgun (WGS) entry which is preliminary data.</text>
</comment>
<feature type="compositionally biased region" description="Pro residues" evidence="1">
    <location>
        <begin position="661"/>
        <end position="674"/>
    </location>
</feature>
<feature type="compositionally biased region" description="Basic residues" evidence="1">
    <location>
        <begin position="2066"/>
        <end position="2105"/>
    </location>
</feature>
<dbReference type="Pfam" id="PF13385">
    <property type="entry name" value="Laminin_G_3"/>
    <property type="match status" value="7"/>
</dbReference>
<dbReference type="PROSITE" id="PS50234">
    <property type="entry name" value="VWFA"/>
    <property type="match status" value="2"/>
</dbReference>
<organism evidence="3 4">
    <name type="scientific">Porites evermanni</name>
    <dbReference type="NCBI Taxonomy" id="104178"/>
    <lineage>
        <taxon>Eukaryota</taxon>
        <taxon>Metazoa</taxon>
        <taxon>Cnidaria</taxon>
        <taxon>Anthozoa</taxon>
        <taxon>Hexacorallia</taxon>
        <taxon>Scleractinia</taxon>
        <taxon>Fungiina</taxon>
        <taxon>Poritidae</taxon>
        <taxon>Porites</taxon>
    </lineage>
</organism>
<reference evidence="3 4" key="1">
    <citation type="submission" date="2022-05" db="EMBL/GenBank/DDBJ databases">
        <authorList>
            <consortium name="Genoscope - CEA"/>
            <person name="William W."/>
        </authorList>
    </citation>
    <scope>NUCLEOTIDE SEQUENCE [LARGE SCALE GENOMIC DNA]</scope>
</reference>
<dbReference type="EMBL" id="CALNXI010001853">
    <property type="protein sequence ID" value="CAH3178372.1"/>
    <property type="molecule type" value="Genomic_DNA"/>
</dbReference>
<dbReference type="Gene3D" id="2.60.120.200">
    <property type="match status" value="7"/>
</dbReference>
<dbReference type="SUPFAM" id="SSF53300">
    <property type="entry name" value="vWA-like"/>
    <property type="match status" value="2"/>
</dbReference>
<sequence>TVVRNLVAVYPLDASSGARDISPTKNRPGKLSGVVVTYGPDGQPDTAFRFSGSPNSYLEFPNFGRLDTRRSITCLAWVFNEGRRGPIFQYGPKGEGVGLSIVRRNKVKVLIVSRTKSKSIPVITRKKLFKPRTWTYVGFTYDYTTGIVAIYVNSKPVVRRIIDRMELLTNKAARSGATKRGRGYFRGRLSCIQIYSRALTRTEIAAVKKRCFKGAVSRCRMSQFTPAPVAAYPLSGILKGKDISPYKNPRAKLRNVKSVSGPDGLPSGAIELTGRRNCYVTFPNYGKLDTVNEITITVWVKPKSSGPIFHYKPRTWGGVHLWVVGGPRKRKWFVRFSTRSGKRVVAVRSSQIKMGRWNYLAVTYNKVKGVGTIWRNGFPVAQRRLGSFKLATNYPAVMGRKPGDRRIFRGSISCLQIFNKALIGPQIRAQKRKCFRRKKKPRLPKPKPALPMLMGLYPFDPVSKGRDVSPNKAPNAKFINVALTQGPDGRPNSAVKFFGLPNSYVQIPNNGKLRANRALSMFAWIKPQGNAGPIINYNVGPSWETHLWLKNPRTLLARFVKIGGVFTPAVTKTALRQNAWSFIGATYDGNFARLWVNGKNLATRKIPRIRLSTFGPIRIGAKIGDPRYFKGAVACVQLYRVALNKKQIKRAMKGCMRRRPPVPLTTPRPAPPTQAPSVPARPVIVYPLNKRYRGLEKLGRNPPAILMGVRLVNGPDKRRKSAYELRGKPYSYIKIPNAGRMDTRKAMTILIWAFPKNRIGPIVQFGNQGYAVRLWMMRRNMVFAEFVTRQSRKKKPYLASIDGVQPWKWNHFGMSYDKASGTATLYVNSKPVVRKQIGSFDLSTNHDVYLGARPGDKQYFRGRVSCLQFFDRALSSHQVKQMEKKCFRFSGSGNPLIKPTVAPSSKQSKPCNKLVAVYPLSVLSRGRDITHNANRPARLRGVYPVRGPDGQPGTAYRFKGRRNSFIEFPNRGPLDTKYSITLLVWIKPEGKPGPIANYHPNGMEVQFWLETPNKLMARFTRRGKRGGRRRRYTVAVRSRRIRLNRWQFVGCSYDHKSGIARLWINNYRVAQKRIGRIRLATNYPVRMGEKIGDKRRFSGSISCFQVFNYALSQSEIRARQRTCFTRRPLRPRLPSKRPLYLPRPVAFFPLNKNSKGRDLSRRNPNARLRNVRSAPGPLGRPGGSIKFLGSQTSYIQFPNRRGGALDTSYSMTVLAWVYPEKLAAGPLFNYHPSARGVHFWLRTRGRLYARFMRRKGRRYTRPVISRFSVRPKMWQFLGASYNRKTGTAALWRNGKKIAKKFIGRIRLATNYPVRMGARSGNKRYFKGRVTCLQVYSRALTARQVRLAAKKCFKAATRPVGVRPVIRPSLPTVPPPSYNPVAVYPLNSVSKGRDVSGRKNPSAIFGSVRPAPGPDRKQGSSYQFFGRPNSFIQLPNKGLLDTVNSITISLWVYPQGPGPLVNYNPRGQGMQIWMVSRTQLYARFVRRRGRLLTKPIIYRIYRRSWSYVTVTYNQKTGEARLYVNTRLVKRRTVGKFRLATNYPVRLGAKIGGTRFFKGRLACLQFYNTALSGRQIAVRKRMCFKARGPLPAPSVPKTLRPACRKRIDIGFLLESGRISSSNFQRTLHLIKKLVVSFPRAKIGLVSYSRKATKVFGFYSYSGRRRSLLRAISSAPFFRGGPRTGAALKYVKRALFKNRSRTRKRVLFVITHGKSFDNVAIPSAILRRGGLQIISIGVGKAVSVTQLRQMVGKRRGAVFTSSFRTLLSIAQPVQIAACRGLKPFVKPPPGVIMPPGFQKPKPHGKVCSRALDIGLIVDTSAKVGGKNFLRLRNFLKQIVASFSVSTTATRFGMVEFSSKPRKLFDFNRFTNKATLLNVMGRIPFMSGTAKVGKALKYAAVRLFSRSTRQKVAIVITAAKSRDSVVVASRRLRRAGVRIITVGMGKAYSVTQLQQMASTRKCVFTSRFQTINSIVRAVKQKACKVRRPVPRPQVLPRPGGKRPYRFVGKYRIPPRRYLGRKIRIKNRRYTKRICQQAARQGRYRVFVIFRGRLCFVSRSSPRKLMIYGRSRSKRPGKSIKVYVKPKGRPPPRIPPRPRPRPRLRPRPRPRPFFPLPRPRPKAGRRPTGKPRPPPVTRPRPRPRVRPRPRPRPRPKPGRKSYYFKGLYRPPPRRVLGRPIKKFKSRLFARRRCEKIAKYGRYRVFALQYGRYCYVTRLRRKFVMYGRSKPRRLGAIKVYQRTNGRSSSLRLM</sequence>
<evidence type="ECO:0000313" key="4">
    <source>
        <dbReference type="Proteomes" id="UP001159427"/>
    </source>
</evidence>
<dbReference type="InterPro" id="IPR013320">
    <property type="entry name" value="ConA-like_dom_sf"/>
</dbReference>
<dbReference type="InterPro" id="IPR002035">
    <property type="entry name" value="VWF_A"/>
</dbReference>
<accession>A0ABN8RM02</accession>
<dbReference type="PANTHER" id="PTHR47635:SF2">
    <property type="entry name" value="LAMG-LIKE JELLYROLL FOLD DOMAIN-CONTAINING PROTEIN"/>
    <property type="match status" value="1"/>
</dbReference>
<dbReference type="SMART" id="SM00327">
    <property type="entry name" value="VWA"/>
    <property type="match status" value="2"/>
</dbReference>
<feature type="domain" description="VWFA" evidence="2">
    <location>
        <begin position="1606"/>
        <end position="1770"/>
    </location>
</feature>
<feature type="non-terminal residue" evidence="3">
    <location>
        <position position="1"/>
    </location>
</feature>
<proteinExistence type="predicted"/>
<dbReference type="Proteomes" id="UP001159427">
    <property type="component" value="Unassembled WGS sequence"/>
</dbReference>
<feature type="domain" description="VWFA" evidence="2">
    <location>
        <begin position="1809"/>
        <end position="1974"/>
    </location>
</feature>
<dbReference type="SUPFAM" id="SSF49899">
    <property type="entry name" value="Concanavalin A-like lectins/glucanases"/>
    <property type="match status" value="7"/>
</dbReference>
<evidence type="ECO:0000259" key="2">
    <source>
        <dbReference type="PROSITE" id="PS50234"/>
    </source>
</evidence>
<feature type="region of interest" description="Disordered" evidence="1">
    <location>
        <begin position="657"/>
        <end position="676"/>
    </location>
</feature>